<gene>
    <name evidence="2" type="ORF">TeGR_g9233</name>
</gene>
<feature type="chain" id="PRO_5047440093" evidence="1">
    <location>
        <begin position="20"/>
        <end position="232"/>
    </location>
</feature>
<keyword evidence="1" id="KW-0732">Signal</keyword>
<feature type="signal peptide" evidence="1">
    <location>
        <begin position="1"/>
        <end position="19"/>
    </location>
</feature>
<evidence type="ECO:0000313" key="2">
    <source>
        <dbReference type="EMBL" id="GMI26243.1"/>
    </source>
</evidence>
<dbReference type="Gene3D" id="3.20.160.10">
    <property type="entry name" value="vpa0580 domain like"/>
    <property type="match status" value="1"/>
</dbReference>
<sequence>MLTLSVLGTLLLSLSPALSYLPPALPRAFSRSPALSVELRGPGGEGTSLTPTEIREATEKNKVLEFGWDGTTALGGAVVDSKPARMLDDIRASNGGEGESLPEAAELFLQNAEMSPESFTFSEFMEMIESVYETQGLEWTNGNQKNGADENGGAAAVFSFAAIAGLDEKATLQLFAEHYRSVAATPDGTDHGNIREFMKTGWGGIPFENGVCLTKKVTGEEGWGVDEESWIP</sequence>
<proteinExistence type="predicted"/>
<evidence type="ECO:0000256" key="1">
    <source>
        <dbReference type="SAM" id="SignalP"/>
    </source>
</evidence>
<accession>A0ABQ6MHW1</accession>
<dbReference type="Pfam" id="PF08888">
    <property type="entry name" value="HopJ"/>
    <property type="match status" value="1"/>
</dbReference>
<name>A0ABQ6MHW1_9STRA</name>
<reference evidence="2 3" key="1">
    <citation type="journal article" date="2023" name="Commun. Biol.">
        <title>Genome analysis of Parmales, the sister group of diatoms, reveals the evolutionary specialization of diatoms from phago-mixotrophs to photoautotrophs.</title>
        <authorList>
            <person name="Ban H."/>
            <person name="Sato S."/>
            <person name="Yoshikawa S."/>
            <person name="Yamada K."/>
            <person name="Nakamura Y."/>
            <person name="Ichinomiya M."/>
            <person name="Sato N."/>
            <person name="Blanc-Mathieu R."/>
            <person name="Endo H."/>
            <person name="Kuwata A."/>
            <person name="Ogata H."/>
        </authorList>
    </citation>
    <scope>NUCLEOTIDE SEQUENCE [LARGE SCALE GENOMIC DNA]</scope>
</reference>
<keyword evidence="3" id="KW-1185">Reference proteome</keyword>
<dbReference type="EMBL" id="BRYB01000249">
    <property type="protein sequence ID" value="GMI26243.1"/>
    <property type="molecule type" value="Genomic_DNA"/>
</dbReference>
<comment type="caution">
    <text evidence="2">The sequence shown here is derived from an EMBL/GenBank/DDBJ whole genome shotgun (WGS) entry which is preliminary data.</text>
</comment>
<evidence type="ECO:0000313" key="3">
    <source>
        <dbReference type="Proteomes" id="UP001165060"/>
    </source>
</evidence>
<dbReference type="InterPro" id="IPR038604">
    <property type="entry name" value="HopJ_sf"/>
</dbReference>
<organism evidence="2 3">
    <name type="scientific">Tetraparma gracilis</name>
    <dbReference type="NCBI Taxonomy" id="2962635"/>
    <lineage>
        <taxon>Eukaryota</taxon>
        <taxon>Sar</taxon>
        <taxon>Stramenopiles</taxon>
        <taxon>Ochrophyta</taxon>
        <taxon>Bolidophyceae</taxon>
        <taxon>Parmales</taxon>
        <taxon>Triparmaceae</taxon>
        <taxon>Tetraparma</taxon>
    </lineage>
</organism>
<dbReference type="Proteomes" id="UP001165060">
    <property type="component" value="Unassembled WGS sequence"/>
</dbReference>
<protein>
    <submittedName>
        <fullName evidence="2">Uncharacterized protein</fullName>
    </submittedName>
</protein>
<dbReference type="InterPro" id="IPR014984">
    <property type="entry name" value="HopJ"/>
</dbReference>